<sequence>MTPPPSRTADRDRAGRIRESYGRWARIYDWFARATASVGGVRSSCVDALGLAPGDTVVEFGCGPGANLPVLREAVGPGGRVVGVDITGPMLRRARGLVARRGWENVSLARGDATWPPVAAADGVLATFVTSLFPDAYDVVGRWCDRADRVVVANFVPRGHRAANAALWGFARVNARLFDAAQGDVLAQLAARTDASRDALDARMDTVETTRHVFGTIEINAGLRES</sequence>
<accession>A0A830ELY3</accession>
<name>A0A830ELY3_9EURY</name>
<dbReference type="InterPro" id="IPR029063">
    <property type="entry name" value="SAM-dependent_MTases_sf"/>
</dbReference>
<dbReference type="EMBL" id="BMOC01000001">
    <property type="protein sequence ID" value="GGI96526.1"/>
    <property type="molecule type" value="Genomic_DNA"/>
</dbReference>
<proteinExistence type="predicted"/>
<feature type="domain" description="Methyltransferase" evidence="1">
    <location>
        <begin position="57"/>
        <end position="135"/>
    </location>
</feature>
<evidence type="ECO:0000313" key="2">
    <source>
        <dbReference type="EMBL" id="GGI96526.1"/>
    </source>
</evidence>
<dbReference type="AlphaFoldDB" id="A0A830ELY3"/>
<comment type="caution">
    <text evidence="2">The sequence shown here is derived from an EMBL/GenBank/DDBJ whole genome shotgun (WGS) entry which is preliminary data.</text>
</comment>
<reference evidence="2" key="1">
    <citation type="journal article" date="2014" name="Int. J. Syst. Evol. Microbiol.">
        <title>Complete genome sequence of Corynebacterium casei LMG S-19264T (=DSM 44701T), isolated from a smear-ripened cheese.</title>
        <authorList>
            <consortium name="US DOE Joint Genome Institute (JGI-PGF)"/>
            <person name="Walter F."/>
            <person name="Albersmeier A."/>
            <person name="Kalinowski J."/>
            <person name="Ruckert C."/>
        </authorList>
    </citation>
    <scope>NUCLEOTIDE SEQUENCE</scope>
    <source>
        <strain evidence="2">JCM 14359</strain>
    </source>
</reference>
<dbReference type="SUPFAM" id="SSF53335">
    <property type="entry name" value="S-adenosyl-L-methionine-dependent methyltransferases"/>
    <property type="match status" value="1"/>
</dbReference>
<keyword evidence="3" id="KW-1185">Reference proteome</keyword>
<evidence type="ECO:0000259" key="1">
    <source>
        <dbReference type="Pfam" id="PF13649"/>
    </source>
</evidence>
<dbReference type="Pfam" id="PF13649">
    <property type="entry name" value="Methyltransf_25"/>
    <property type="match status" value="1"/>
</dbReference>
<dbReference type="Proteomes" id="UP000653099">
    <property type="component" value="Unassembled WGS sequence"/>
</dbReference>
<organism evidence="2 3">
    <name type="scientific">Halobellus salinus</name>
    <dbReference type="NCBI Taxonomy" id="931585"/>
    <lineage>
        <taxon>Archaea</taxon>
        <taxon>Methanobacteriati</taxon>
        <taxon>Methanobacteriota</taxon>
        <taxon>Stenosarchaea group</taxon>
        <taxon>Halobacteria</taxon>
        <taxon>Halobacteriales</taxon>
        <taxon>Haloferacaceae</taxon>
        <taxon>Halobellus</taxon>
    </lineage>
</organism>
<dbReference type="Gene3D" id="3.40.50.150">
    <property type="entry name" value="Vaccinia Virus protein VP39"/>
    <property type="match status" value="1"/>
</dbReference>
<evidence type="ECO:0000313" key="3">
    <source>
        <dbReference type="Proteomes" id="UP000653099"/>
    </source>
</evidence>
<gene>
    <name evidence="2" type="ORF">GCM10008995_03230</name>
</gene>
<reference evidence="2" key="2">
    <citation type="submission" date="2020-09" db="EMBL/GenBank/DDBJ databases">
        <authorList>
            <person name="Sun Q."/>
            <person name="Ohkuma M."/>
        </authorList>
    </citation>
    <scope>NUCLEOTIDE SEQUENCE</scope>
    <source>
        <strain evidence="2">JCM 14359</strain>
    </source>
</reference>
<dbReference type="CDD" id="cd02440">
    <property type="entry name" value="AdoMet_MTases"/>
    <property type="match status" value="1"/>
</dbReference>
<protein>
    <recommendedName>
        <fullName evidence="1">Methyltransferase domain-containing protein</fullName>
    </recommendedName>
</protein>
<dbReference type="InterPro" id="IPR041698">
    <property type="entry name" value="Methyltransf_25"/>
</dbReference>